<evidence type="ECO:0000313" key="3">
    <source>
        <dbReference type="Proteomes" id="UP000765509"/>
    </source>
</evidence>
<dbReference type="AlphaFoldDB" id="A0A9Q3DGK3"/>
<proteinExistence type="predicted"/>
<reference evidence="2" key="1">
    <citation type="submission" date="2021-03" db="EMBL/GenBank/DDBJ databases">
        <title>Draft genome sequence of rust myrtle Austropuccinia psidii MF-1, a brazilian biotype.</title>
        <authorList>
            <person name="Quecine M.C."/>
            <person name="Pachon D.M.R."/>
            <person name="Bonatelli M.L."/>
            <person name="Correr F.H."/>
            <person name="Franceschini L.M."/>
            <person name="Leite T.F."/>
            <person name="Margarido G.R.A."/>
            <person name="Almeida C.A."/>
            <person name="Ferrarezi J.A."/>
            <person name="Labate C.A."/>
        </authorList>
    </citation>
    <scope>NUCLEOTIDE SEQUENCE</scope>
    <source>
        <strain evidence="2">MF-1</strain>
    </source>
</reference>
<dbReference type="EMBL" id="AVOT02015629">
    <property type="protein sequence ID" value="MBW0500076.1"/>
    <property type="molecule type" value="Genomic_DNA"/>
</dbReference>
<feature type="region of interest" description="Disordered" evidence="1">
    <location>
        <begin position="31"/>
        <end position="85"/>
    </location>
</feature>
<dbReference type="Proteomes" id="UP000765509">
    <property type="component" value="Unassembled WGS sequence"/>
</dbReference>
<name>A0A9Q3DGK3_9BASI</name>
<keyword evidence="3" id="KW-1185">Reference proteome</keyword>
<gene>
    <name evidence="2" type="ORF">O181_039791</name>
</gene>
<accession>A0A9Q3DGK3</accession>
<evidence type="ECO:0000313" key="2">
    <source>
        <dbReference type="EMBL" id="MBW0500076.1"/>
    </source>
</evidence>
<comment type="caution">
    <text evidence="2">The sequence shown here is derived from an EMBL/GenBank/DDBJ whole genome shotgun (WGS) entry which is preliminary data.</text>
</comment>
<organism evidence="2 3">
    <name type="scientific">Austropuccinia psidii MF-1</name>
    <dbReference type="NCBI Taxonomy" id="1389203"/>
    <lineage>
        <taxon>Eukaryota</taxon>
        <taxon>Fungi</taxon>
        <taxon>Dikarya</taxon>
        <taxon>Basidiomycota</taxon>
        <taxon>Pucciniomycotina</taxon>
        <taxon>Pucciniomycetes</taxon>
        <taxon>Pucciniales</taxon>
        <taxon>Sphaerophragmiaceae</taxon>
        <taxon>Austropuccinia</taxon>
    </lineage>
</organism>
<evidence type="ECO:0000256" key="1">
    <source>
        <dbReference type="SAM" id="MobiDB-lite"/>
    </source>
</evidence>
<sequence length="136" mass="14495">MSHKLTYRSIQNVQLRHHDVERGISPYATAPTQAHAHTSAPALAHSHAHAHAPSPAHAHAQAPAPAHAHAHTHTPAPTNAHTHAHANATAPHPRYCAAGSTSVICKITILRRQSPFMDDLVRSNPPSTSRLAEGPL</sequence>
<feature type="compositionally biased region" description="Low complexity" evidence="1">
    <location>
        <begin position="34"/>
        <end position="85"/>
    </location>
</feature>
<protein>
    <submittedName>
        <fullName evidence="2">Uncharacterized protein</fullName>
    </submittedName>
</protein>